<gene>
    <name evidence="3" type="ORF">CRJ19_23915</name>
</gene>
<feature type="region of interest" description="Disordered" evidence="1">
    <location>
        <begin position="176"/>
        <end position="202"/>
    </location>
</feature>
<comment type="caution">
    <text evidence="3">The sequence shown here is derived from an EMBL/GenBank/DDBJ whole genome shotgun (WGS) entry which is preliminary data.</text>
</comment>
<evidence type="ECO:0008006" key="4">
    <source>
        <dbReference type="Google" id="ProtNLM"/>
    </source>
</evidence>
<name>A0A5V4LHF5_SALER</name>
<evidence type="ECO:0000256" key="2">
    <source>
        <dbReference type="SAM" id="SignalP"/>
    </source>
</evidence>
<accession>A0A5V4LHF5</accession>
<dbReference type="EMBL" id="AAHBKJ010000111">
    <property type="protein sequence ID" value="EBU2437963.1"/>
    <property type="molecule type" value="Genomic_DNA"/>
</dbReference>
<keyword evidence="2" id="KW-0732">Signal</keyword>
<evidence type="ECO:0000313" key="3">
    <source>
        <dbReference type="EMBL" id="EBU2437963.1"/>
    </source>
</evidence>
<feature type="signal peptide" evidence="2">
    <location>
        <begin position="1"/>
        <end position="29"/>
    </location>
</feature>
<dbReference type="AlphaFoldDB" id="A0A5V4LHF5"/>
<organism evidence="3">
    <name type="scientific">Salmonella enterica</name>
    <name type="common">Salmonella choleraesuis</name>
    <dbReference type="NCBI Taxonomy" id="28901"/>
    <lineage>
        <taxon>Bacteria</taxon>
        <taxon>Pseudomonadati</taxon>
        <taxon>Pseudomonadota</taxon>
        <taxon>Gammaproteobacteria</taxon>
        <taxon>Enterobacterales</taxon>
        <taxon>Enterobacteriaceae</taxon>
        <taxon>Salmonella</taxon>
    </lineage>
</organism>
<protein>
    <recommendedName>
        <fullName evidence="4">Conjugal transfer protein</fullName>
    </recommendedName>
</protein>
<sequence length="417" mass="44784">MRHGSFKIKRIATVSVLCFSVLYANTAFAVWPVTEEVLTPYLLGASPQSMGNGIIETLVSMNDKLAQANITANENQKNTVISNANQAIQEQRMKNVLKRIPDANACVEATAAGGRGSAGSNTNAAKAALAENSVKMFTGASTGINEAKNNVMGRVSIDVCSGEDVKYNRGGCSAIGQYPDRDKSASSLTTPPLSVSDAKGNKVSNQSYNVKQMKVADAAKRNLIGNLPLQQLNDRNLEDTKEGREYLSAFSSFVARSTAGTNAVDSILSIKKSGDVSVNSRGVNIGSGLGSTIGAVQAWTDASVKTKYATLFPGAEFPPKPSEWEMLRYEIYSRYADTTGADAWQVKISSSDERETAHEQARMQAIDLRLQMLQIERTEDTNILLAALLGQQLQPVDKVMLNNLKINATKSTQASAN</sequence>
<feature type="chain" id="PRO_5026110782" description="Conjugal transfer protein" evidence="2">
    <location>
        <begin position="30"/>
        <end position="417"/>
    </location>
</feature>
<reference evidence="3" key="1">
    <citation type="submission" date="2018-07" db="EMBL/GenBank/DDBJ databases">
        <authorList>
            <consortium name="GenomeTrakr network: Whole genome sequencing for foodborne pathogen traceback"/>
        </authorList>
    </citation>
    <scope>NUCLEOTIDE SEQUENCE</scope>
    <source>
        <strain evidence="3">CFSAN070570</strain>
    </source>
</reference>
<proteinExistence type="predicted"/>
<evidence type="ECO:0000256" key="1">
    <source>
        <dbReference type="SAM" id="MobiDB-lite"/>
    </source>
</evidence>